<evidence type="ECO:0000256" key="9">
    <source>
        <dbReference type="ARBA" id="ARBA00023209"/>
    </source>
</evidence>
<evidence type="ECO:0000256" key="4">
    <source>
        <dbReference type="ARBA" id="ARBA00022679"/>
    </source>
</evidence>
<keyword evidence="13" id="KW-1185">Reference proteome</keyword>
<dbReference type="InterPro" id="IPR045540">
    <property type="entry name" value="YegS/DAGK_C"/>
</dbReference>
<dbReference type="PANTHER" id="PTHR12358">
    <property type="entry name" value="SPHINGOSINE KINASE"/>
    <property type="match status" value="1"/>
</dbReference>
<evidence type="ECO:0000313" key="13">
    <source>
        <dbReference type="Proteomes" id="UP000681027"/>
    </source>
</evidence>
<dbReference type="Pfam" id="PF00781">
    <property type="entry name" value="DAGK_cat"/>
    <property type="match status" value="1"/>
</dbReference>
<dbReference type="SUPFAM" id="SSF111331">
    <property type="entry name" value="NAD kinase/diacylglycerol kinase-like"/>
    <property type="match status" value="1"/>
</dbReference>
<comment type="similarity">
    <text evidence="2">Belongs to the diacylglycerol/lipid kinase family.</text>
</comment>
<evidence type="ECO:0000256" key="7">
    <source>
        <dbReference type="ARBA" id="ARBA00022840"/>
    </source>
</evidence>
<dbReference type="InterPro" id="IPR016064">
    <property type="entry name" value="NAD/diacylglycerol_kinase_sf"/>
</dbReference>
<evidence type="ECO:0000259" key="11">
    <source>
        <dbReference type="PROSITE" id="PS50146"/>
    </source>
</evidence>
<evidence type="ECO:0000256" key="5">
    <source>
        <dbReference type="ARBA" id="ARBA00022741"/>
    </source>
</evidence>
<dbReference type="RefSeq" id="WP_213103105.1">
    <property type="nucleotide sequence ID" value="NZ_JAGYPM010000003.1"/>
</dbReference>
<keyword evidence="4" id="KW-0808">Transferase</keyword>
<gene>
    <name evidence="12" type="ORF">KHA94_15950</name>
</gene>
<dbReference type="Proteomes" id="UP000681027">
    <property type="component" value="Unassembled WGS sequence"/>
</dbReference>
<keyword evidence="9" id="KW-0594">Phospholipid biosynthesis</keyword>
<feature type="domain" description="DAGKc" evidence="11">
    <location>
        <begin position="1"/>
        <end position="137"/>
    </location>
</feature>
<proteinExistence type="inferred from homology"/>
<dbReference type="NCBIfam" id="TIGR00147">
    <property type="entry name" value="YegS/Rv2252/BmrU family lipid kinase"/>
    <property type="match status" value="1"/>
</dbReference>
<protein>
    <submittedName>
        <fullName evidence="12">Diacylglycerol kinase family lipid kinase</fullName>
    </submittedName>
</protein>
<dbReference type="InterPro" id="IPR001206">
    <property type="entry name" value="Diacylglycerol_kinase_cat_dom"/>
</dbReference>
<evidence type="ECO:0000313" key="12">
    <source>
        <dbReference type="EMBL" id="MBS4191684.1"/>
    </source>
</evidence>
<evidence type="ECO:0000256" key="10">
    <source>
        <dbReference type="ARBA" id="ARBA00023264"/>
    </source>
</evidence>
<dbReference type="SMART" id="SM00046">
    <property type="entry name" value="DAGKc"/>
    <property type="match status" value="1"/>
</dbReference>
<dbReference type="EMBL" id="JAGYPM010000003">
    <property type="protein sequence ID" value="MBS4191684.1"/>
    <property type="molecule type" value="Genomic_DNA"/>
</dbReference>
<evidence type="ECO:0000256" key="6">
    <source>
        <dbReference type="ARBA" id="ARBA00022777"/>
    </source>
</evidence>
<dbReference type="InterPro" id="IPR005218">
    <property type="entry name" value="Diacylglycerol/lipid_kinase"/>
</dbReference>
<dbReference type="InterPro" id="IPR017438">
    <property type="entry name" value="ATP-NAD_kinase_N"/>
</dbReference>
<keyword evidence="6 12" id="KW-0418">Kinase</keyword>
<dbReference type="Pfam" id="PF19279">
    <property type="entry name" value="YegS_C"/>
    <property type="match status" value="1"/>
</dbReference>
<organism evidence="12 13">
    <name type="scientific">Cytobacillus citreus</name>
    <dbReference type="NCBI Taxonomy" id="2833586"/>
    <lineage>
        <taxon>Bacteria</taxon>
        <taxon>Bacillati</taxon>
        <taxon>Bacillota</taxon>
        <taxon>Bacilli</taxon>
        <taxon>Bacillales</taxon>
        <taxon>Bacillaceae</taxon>
        <taxon>Cytobacillus</taxon>
    </lineage>
</organism>
<dbReference type="PROSITE" id="PS50146">
    <property type="entry name" value="DAGK"/>
    <property type="match status" value="1"/>
</dbReference>
<dbReference type="Gene3D" id="2.60.200.40">
    <property type="match status" value="1"/>
</dbReference>
<keyword evidence="10" id="KW-1208">Phospholipid metabolism</keyword>
<comment type="caution">
    <text evidence="12">The sequence shown here is derived from an EMBL/GenBank/DDBJ whole genome shotgun (WGS) entry which is preliminary data.</text>
</comment>
<accession>A0ABS5NW56</accession>
<keyword evidence="7" id="KW-0067">ATP-binding</keyword>
<reference evidence="12 13" key="1">
    <citation type="submission" date="2021-05" db="EMBL/GenBank/DDBJ databases">
        <title>Novel Bacillus species.</title>
        <authorList>
            <person name="Liu G."/>
        </authorList>
    </citation>
    <scope>NUCLEOTIDE SEQUENCE [LARGE SCALE GENOMIC DNA]</scope>
    <source>
        <strain evidence="12 13">FJAT-49705</strain>
    </source>
</reference>
<evidence type="ECO:0000256" key="8">
    <source>
        <dbReference type="ARBA" id="ARBA00023098"/>
    </source>
</evidence>
<evidence type="ECO:0000256" key="1">
    <source>
        <dbReference type="ARBA" id="ARBA00001946"/>
    </source>
</evidence>
<sequence>MNNIYFIINPQAKNGYCQKVWSQLEKILMEQKISYMAFFTEYSGHAEEISQTIAAKAEGNRATIIAVGGDGTLHEVLNGAALFSNVQVAFIPCGSGNDFSRGFGIPKKPSQALFSLLKELDQHNPLFVDTGKIVTKDNKDIYFINNMGAGFDALISREVNRSRIKRLLNRFSLGKFVYVYFLLKNMFTYKPVSMDIKIDGRKYSFDSAWFVTVSNQPFYGGGMKISPDASPFDGLLNITVVHDLSRIKLLFVSITVFWGGHTKFKEVTALTGRSIKIHSSGALFAHADGEDIGYTPLEVSACHKALPVILDGNLKEEEVNMNDFY</sequence>
<dbReference type="PANTHER" id="PTHR12358:SF54">
    <property type="entry name" value="SPHINGOSINE KINASE RELATED PROTEIN"/>
    <property type="match status" value="1"/>
</dbReference>
<comment type="cofactor">
    <cofactor evidence="1">
        <name>Mg(2+)</name>
        <dbReference type="ChEBI" id="CHEBI:18420"/>
    </cofactor>
</comment>
<dbReference type="InterPro" id="IPR050187">
    <property type="entry name" value="Lipid_Phosphate_FormReg"/>
</dbReference>
<dbReference type="GO" id="GO:0016301">
    <property type="term" value="F:kinase activity"/>
    <property type="evidence" value="ECO:0007669"/>
    <property type="project" value="UniProtKB-KW"/>
</dbReference>
<keyword evidence="8" id="KW-0443">Lipid metabolism</keyword>
<dbReference type="Gene3D" id="3.40.50.10330">
    <property type="entry name" value="Probable inorganic polyphosphate/atp-NAD kinase, domain 1"/>
    <property type="match status" value="1"/>
</dbReference>
<keyword evidence="3" id="KW-0444">Lipid biosynthesis</keyword>
<evidence type="ECO:0000256" key="3">
    <source>
        <dbReference type="ARBA" id="ARBA00022516"/>
    </source>
</evidence>
<evidence type="ECO:0000256" key="2">
    <source>
        <dbReference type="ARBA" id="ARBA00005983"/>
    </source>
</evidence>
<keyword evidence="5" id="KW-0547">Nucleotide-binding</keyword>
<name>A0ABS5NW56_9BACI</name>